<organism evidence="2 3">
    <name type="scientific">Deinococcus rubellus</name>
    <dbReference type="NCBI Taxonomy" id="1889240"/>
    <lineage>
        <taxon>Bacteria</taxon>
        <taxon>Thermotogati</taxon>
        <taxon>Deinococcota</taxon>
        <taxon>Deinococci</taxon>
        <taxon>Deinococcales</taxon>
        <taxon>Deinococcaceae</taxon>
        <taxon>Deinococcus</taxon>
    </lineage>
</organism>
<evidence type="ECO:0000313" key="3">
    <source>
        <dbReference type="Proteomes" id="UP001060261"/>
    </source>
</evidence>
<dbReference type="RefSeq" id="WP_260559668.1">
    <property type="nucleotide sequence ID" value="NZ_BAABEC010000018.1"/>
</dbReference>
<evidence type="ECO:0000313" key="2">
    <source>
        <dbReference type="EMBL" id="UWX63380.1"/>
    </source>
</evidence>
<name>A0ABY5YE80_9DEIO</name>
<dbReference type="Proteomes" id="UP001060261">
    <property type="component" value="Chromosome"/>
</dbReference>
<keyword evidence="1" id="KW-0732">Signal</keyword>
<feature type="signal peptide" evidence="1">
    <location>
        <begin position="1"/>
        <end position="25"/>
    </location>
</feature>
<gene>
    <name evidence="2" type="ORF">N0D28_11570</name>
</gene>
<reference evidence="2" key="1">
    <citation type="submission" date="2022-09" db="EMBL/GenBank/DDBJ databases">
        <title>genome sequence of Deinococcus rubellus.</title>
        <authorList>
            <person name="Srinivasan S."/>
        </authorList>
    </citation>
    <scope>NUCLEOTIDE SEQUENCE</scope>
    <source>
        <strain evidence="2">Ant6</strain>
    </source>
</reference>
<evidence type="ECO:0008006" key="4">
    <source>
        <dbReference type="Google" id="ProtNLM"/>
    </source>
</evidence>
<accession>A0ABY5YE80</accession>
<sequence length="160" mass="17614">MNPTIRRLLLLGTLICLPAESVSFAAAATAATPPAVVQTVAEKNAEARARALLKEFYAVKLDKIWAAFTPDVKAQWGDLAGFTQYRQTGVEQFGAEKELVGEKTYMRGNVTYYVRSATFEKSPEIVWAVAFGFDQLGRISEFGITMEHDRSTDQVAFSAP</sequence>
<proteinExistence type="predicted"/>
<dbReference type="EMBL" id="CP104213">
    <property type="protein sequence ID" value="UWX63380.1"/>
    <property type="molecule type" value="Genomic_DNA"/>
</dbReference>
<feature type="chain" id="PRO_5045739985" description="Nuclear transport factor 2 family protein" evidence="1">
    <location>
        <begin position="26"/>
        <end position="160"/>
    </location>
</feature>
<keyword evidence="3" id="KW-1185">Reference proteome</keyword>
<protein>
    <recommendedName>
        <fullName evidence="4">Nuclear transport factor 2 family protein</fullName>
    </recommendedName>
</protein>
<evidence type="ECO:0000256" key="1">
    <source>
        <dbReference type="SAM" id="SignalP"/>
    </source>
</evidence>